<dbReference type="SUPFAM" id="SSF53244">
    <property type="entry name" value="MurD-like peptide ligases, peptide-binding domain"/>
    <property type="match status" value="1"/>
</dbReference>
<keyword evidence="9 10" id="KW-0961">Cell wall biogenesis/degradation</keyword>
<evidence type="ECO:0000256" key="4">
    <source>
        <dbReference type="ARBA" id="ARBA00022741"/>
    </source>
</evidence>
<comment type="pathway">
    <text evidence="10 11">Cell wall biogenesis; peptidoglycan biosynthesis.</text>
</comment>
<evidence type="ECO:0000256" key="7">
    <source>
        <dbReference type="ARBA" id="ARBA00022984"/>
    </source>
</evidence>
<evidence type="ECO:0000259" key="13">
    <source>
        <dbReference type="Pfam" id="PF02875"/>
    </source>
</evidence>
<dbReference type="SUPFAM" id="SSF63418">
    <property type="entry name" value="MurE/MurF N-terminal domain"/>
    <property type="match status" value="1"/>
</dbReference>
<evidence type="ECO:0000256" key="1">
    <source>
        <dbReference type="ARBA" id="ARBA00022490"/>
    </source>
</evidence>
<comment type="subcellular location">
    <subcellularLocation>
        <location evidence="10 11">Cytoplasm</location>
    </subcellularLocation>
</comment>
<dbReference type="AlphaFoldDB" id="A0A4R3KMN5"/>
<dbReference type="GO" id="GO:0009252">
    <property type="term" value="P:peptidoglycan biosynthetic process"/>
    <property type="evidence" value="ECO:0007669"/>
    <property type="project" value="UniProtKB-UniRule"/>
</dbReference>
<name>A0A4R3KMN5_9SPHI</name>
<dbReference type="Pfam" id="PF02875">
    <property type="entry name" value="Mur_ligase_C"/>
    <property type="match status" value="1"/>
</dbReference>
<keyword evidence="3 10" id="KW-0132">Cell division</keyword>
<dbReference type="Gene3D" id="3.40.1190.10">
    <property type="entry name" value="Mur-like, catalytic domain"/>
    <property type="match status" value="1"/>
</dbReference>
<dbReference type="GO" id="GO:0071555">
    <property type="term" value="P:cell wall organization"/>
    <property type="evidence" value="ECO:0007669"/>
    <property type="project" value="UniProtKB-KW"/>
</dbReference>
<accession>A0A4R3KMN5</accession>
<dbReference type="GO" id="GO:0005737">
    <property type="term" value="C:cytoplasm"/>
    <property type="evidence" value="ECO:0007669"/>
    <property type="project" value="UniProtKB-SubCell"/>
</dbReference>
<keyword evidence="16" id="KW-1185">Reference proteome</keyword>
<evidence type="ECO:0000256" key="3">
    <source>
        <dbReference type="ARBA" id="ARBA00022618"/>
    </source>
</evidence>
<dbReference type="InterPro" id="IPR004101">
    <property type="entry name" value="Mur_ligase_C"/>
</dbReference>
<keyword evidence="4 10" id="KW-0547">Nucleotide-binding</keyword>
<dbReference type="GO" id="GO:0005524">
    <property type="term" value="F:ATP binding"/>
    <property type="evidence" value="ECO:0007669"/>
    <property type="project" value="UniProtKB-UniRule"/>
</dbReference>
<proteinExistence type="inferred from homology"/>
<dbReference type="InterPro" id="IPR035911">
    <property type="entry name" value="MurE/MurF_N"/>
</dbReference>
<dbReference type="InterPro" id="IPR036615">
    <property type="entry name" value="Mur_ligase_C_dom_sf"/>
</dbReference>
<dbReference type="SUPFAM" id="SSF53623">
    <property type="entry name" value="MurD-like peptide ligases, catalytic domain"/>
    <property type="match status" value="1"/>
</dbReference>
<evidence type="ECO:0000256" key="5">
    <source>
        <dbReference type="ARBA" id="ARBA00022840"/>
    </source>
</evidence>
<dbReference type="InterPro" id="IPR000713">
    <property type="entry name" value="Mur_ligase_N"/>
</dbReference>
<reference evidence="15 16" key="1">
    <citation type="submission" date="2019-03" db="EMBL/GenBank/DDBJ databases">
        <title>Genomic Encyclopedia of Type Strains, Phase IV (KMG-IV): sequencing the most valuable type-strain genomes for metagenomic binning, comparative biology and taxonomic classification.</title>
        <authorList>
            <person name="Goeker M."/>
        </authorList>
    </citation>
    <scope>NUCLEOTIDE SEQUENCE [LARGE SCALE GENOMIC DNA]</scope>
    <source>
        <strain evidence="15 16">DSM 21100</strain>
    </source>
</reference>
<dbReference type="RefSeq" id="WP_132130049.1">
    <property type="nucleotide sequence ID" value="NZ_CP042432.1"/>
</dbReference>
<evidence type="ECO:0000256" key="6">
    <source>
        <dbReference type="ARBA" id="ARBA00022960"/>
    </source>
</evidence>
<feature type="domain" description="Mur ligase C-terminal" evidence="13">
    <location>
        <begin position="305"/>
        <end position="422"/>
    </location>
</feature>
<dbReference type="EMBL" id="SMAD01000011">
    <property type="protein sequence ID" value="TCS85622.1"/>
    <property type="molecule type" value="Genomic_DNA"/>
</dbReference>
<dbReference type="PANTHER" id="PTHR43024">
    <property type="entry name" value="UDP-N-ACETYLMURAMOYL-TRIPEPTIDE--D-ALANYL-D-ALANINE LIGASE"/>
    <property type="match status" value="1"/>
</dbReference>
<dbReference type="Gene3D" id="3.90.190.20">
    <property type="entry name" value="Mur ligase, C-terminal domain"/>
    <property type="match status" value="1"/>
</dbReference>
<dbReference type="Pfam" id="PF08245">
    <property type="entry name" value="Mur_ligase_M"/>
    <property type="match status" value="1"/>
</dbReference>
<dbReference type="PANTHER" id="PTHR43024:SF1">
    <property type="entry name" value="UDP-N-ACETYLMURAMOYL-TRIPEPTIDE--D-ALANYL-D-ALANINE LIGASE"/>
    <property type="match status" value="1"/>
</dbReference>
<evidence type="ECO:0000256" key="10">
    <source>
        <dbReference type="HAMAP-Rule" id="MF_02019"/>
    </source>
</evidence>
<dbReference type="InterPro" id="IPR005863">
    <property type="entry name" value="UDP-N-AcMur_synth"/>
</dbReference>
<evidence type="ECO:0000256" key="11">
    <source>
        <dbReference type="RuleBase" id="RU004136"/>
    </source>
</evidence>
<dbReference type="Pfam" id="PF01225">
    <property type="entry name" value="Mur_ligase"/>
    <property type="match status" value="1"/>
</dbReference>
<keyword evidence="2 10" id="KW-0436">Ligase</keyword>
<dbReference type="GO" id="GO:0008766">
    <property type="term" value="F:UDP-N-acetylmuramoylalanyl-D-glutamyl-2,6-diaminopimelate-D-alanyl-D-alanine ligase activity"/>
    <property type="evidence" value="ECO:0007669"/>
    <property type="project" value="RHEA"/>
</dbReference>
<keyword evidence="6 10" id="KW-0133">Cell shape</keyword>
<organism evidence="15 16">
    <name type="scientific">Anseongella ginsenosidimutans</name>
    <dbReference type="NCBI Taxonomy" id="496056"/>
    <lineage>
        <taxon>Bacteria</taxon>
        <taxon>Pseudomonadati</taxon>
        <taxon>Bacteroidota</taxon>
        <taxon>Sphingobacteriia</taxon>
        <taxon>Sphingobacteriales</taxon>
        <taxon>Sphingobacteriaceae</taxon>
        <taxon>Anseongella</taxon>
    </lineage>
</organism>
<evidence type="ECO:0000259" key="12">
    <source>
        <dbReference type="Pfam" id="PF01225"/>
    </source>
</evidence>
<evidence type="ECO:0000259" key="14">
    <source>
        <dbReference type="Pfam" id="PF08245"/>
    </source>
</evidence>
<dbReference type="UniPathway" id="UPA00219"/>
<protein>
    <recommendedName>
        <fullName evidence="10 11">UDP-N-acetylmuramoyl-tripeptide--D-alanyl-D-alanine ligase</fullName>
        <ecNumber evidence="10 11">6.3.2.10</ecNumber>
    </recommendedName>
    <alternativeName>
        <fullName evidence="10">D-alanyl-D-alanine-adding enzyme</fullName>
    </alternativeName>
</protein>
<feature type="domain" description="Mur ligase central" evidence="14">
    <location>
        <begin position="95"/>
        <end position="281"/>
    </location>
</feature>
<evidence type="ECO:0000256" key="9">
    <source>
        <dbReference type="ARBA" id="ARBA00023316"/>
    </source>
</evidence>
<dbReference type="GO" id="GO:0047480">
    <property type="term" value="F:UDP-N-acetylmuramoyl-tripeptide-D-alanyl-D-alanine ligase activity"/>
    <property type="evidence" value="ECO:0007669"/>
    <property type="project" value="UniProtKB-UniRule"/>
</dbReference>
<evidence type="ECO:0000313" key="16">
    <source>
        <dbReference type="Proteomes" id="UP000295807"/>
    </source>
</evidence>
<sequence>MKTEDLYSLFRLHPAVSTDSRAISPDSLFFALKGPHFNGNAYARQALEAGAAYAIVDEEAYAGNERCILVQDVLNSLQNLAWHHRNQFTIPVLGITGSNGKTTTKELLYSVLSQQFNTLATKGNLNNHIGVPLTLLRINAETGMAIIEMGANHQKEIELLCSIARPTHGLITNVGKAHLEGFGSLEGVMKGKKELYDSLSINNGHAFVCADNPRLVEMSNGLTDITWYGTSPSCDIRGELTGSQPHLRFSWQKKGNEEMHTVNSALSGDYNFENLLAAVCVGDHFGLSAEQLKRGIEGYIPANNRSQEVEQGSNLVILDAYNANPGSMAAAIRHLASHPSKNKVAVLGDMFELGAYAEEEHASIIRLLEELAIPQACLIGPEFFRQRKTAPALHFFENQEEASAWLGSQRLSDSLILLKGSRGMQLEKLLPFLHS</sequence>
<dbReference type="HAMAP" id="MF_02019">
    <property type="entry name" value="MurF"/>
    <property type="match status" value="1"/>
</dbReference>
<evidence type="ECO:0000256" key="2">
    <source>
        <dbReference type="ARBA" id="ARBA00022598"/>
    </source>
</evidence>
<evidence type="ECO:0000313" key="15">
    <source>
        <dbReference type="EMBL" id="TCS85622.1"/>
    </source>
</evidence>
<comment type="caution">
    <text evidence="15">The sequence shown here is derived from an EMBL/GenBank/DDBJ whole genome shotgun (WGS) entry which is preliminary data.</text>
</comment>
<dbReference type="InterPro" id="IPR051046">
    <property type="entry name" value="MurCDEF_CellWall_CoF430Synth"/>
</dbReference>
<dbReference type="EC" id="6.3.2.10" evidence="10 11"/>
<feature type="binding site" evidence="10">
    <location>
        <begin position="97"/>
        <end position="103"/>
    </location>
    <ligand>
        <name>ATP</name>
        <dbReference type="ChEBI" id="CHEBI:30616"/>
    </ligand>
</feature>
<evidence type="ECO:0000256" key="8">
    <source>
        <dbReference type="ARBA" id="ARBA00023306"/>
    </source>
</evidence>
<comment type="catalytic activity">
    <reaction evidence="10 11">
        <text>D-alanyl-D-alanine + UDP-N-acetyl-alpha-D-muramoyl-L-alanyl-gamma-D-glutamyl-meso-2,6-diaminopimelate + ATP = UDP-N-acetyl-alpha-D-muramoyl-L-alanyl-gamma-D-glutamyl-meso-2,6-diaminopimeloyl-D-alanyl-D-alanine + ADP + phosphate + H(+)</text>
        <dbReference type="Rhea" id="RHEA:28374"/>
        <dbReference type="ChEBI" id="CHEBI:15378"/>
        <dbReference type="ChEBI" id="CHEBI:30616"/>
        <dbReference type="ChEBI" id="CHEBI:43474"/>
        <dbReference type="ChEBI" id="CHEBI:57822"/>
        <dbReference type="ChEBI" id="CHEBI:61386"/>
        <dbReference type="ChEBI" id="CHEBI:83905"/>
        <dbReference type="ChEBI" id="CHEBI:456216"/>
        <dbReference type="EC" id="6.3.2.10"/>
    </reaction>
</comment>
<dbReference type="GO" id="GO:0008360">
    <property type="term" value="P:regulation of cell shape"/>
    <property type="evidence" value="ECO:0007669"/>
    <property type="project" value="UniProtKB-KW"/>
</dbReference>
<dbReference type="InterPro" id="IPR013221">
    <property type="entry name" value="Mur_ligase_cen"/>
</dbReference>
<dbReference type="InterPro" id="IPR036565">
    <property type="entry name" value="Mur-like_cat_sf"/>
</dbReference>
<keyword evidence="1 10" id="KW-0963">Cytoplasm</keyword>
<dbReference type="GO" id="GO:0051301">
    <property type="term" value="P:cell division"/>
    <property type="evidence" value="ECO:0007669"/>
    <property type="project" value="UniProtKB-KW"/>
</dbReference>
<feature type="domain" description="Mur ligase N-terminal catalytic" evidence="12">
    <location>
        <begin position="16"/>
        <end position="60"/>
    </location>
</feature>
<comment type="similarity">
    <text evidence="10">Belongs to the MurCDEF family. MurF subfamily.</text>
</comment>
<keyword evidence="5 10" id="KW-0067">ATP-binding</keyword>
<dbReference type="NCBIfam" id="TIGR01143">
    <property type="entry name" value="murF"/>
    <property type="match status" value="1"/>
</dbReference>
<dbReference type="Gene3D" id="3.40.1390.10">
    <property type="entry name" value="MurE/MurF, N-terminal domain"/>
    <property type="match status" value="1"/>
</dbReference>
<keyword evidence="8 10" id="KW-0131">Cell cycle</keyword>
<keyword evidence="7 10" id="KW-0573">Peptidoglycan synthesis</keyword>
<dbReference type="Proteomes" id="UP000295807">
    <property type="component" value="Unassembled WGS sequence"/>
</dbReference>
<dbReference type="OrthoDB" id="9801978at2"/>
<gene>
    <name evidence="10" type="primary">murF</name>
    <name evidence="15" type="ORF">EDD80_11124</name>
</gene>
<comment type="function">
    <text evidence="10 11">Involved in cell wall formation. Catalyzes the final step in the synthesis of UDP-N-acetylmuramoyl-pentapeptide, the precursor of murein.</text>
</comment>